<organism evidence="4 5">
    <name type="scientific">Streptacidiphilus monticola</name>
    <dbReference type="NCBI Taxonomy" id="2161674"/>
    <lineage>
        <taxon>Bacteria</taxon>
        <taxon>Bacillati</taxon>
        <taxon>Actinomycetota</taxon>
        <taxon>Actinomycetes</taxon>
        <taxon>Kitasatosporales</taxon>
        <taxon>Streptomycetaceae</taxon>
        <taxon>Streptacidiphilus</taxon>
    </lineage>
</organism>
<comment type="caution">
    <text evidence="4">The sequence shown here is derived from an EMBL/GenBank/DDBJ whole genome shotgun (WGS) entry which is preliminary data.</text>
</comment>
<dbReference type="SUPFAM" id="SSF55785">
    <property type="entry name" value="PYP-like sensor domain (PAS domain)"/>
    <property type="match status" value="1"/>
</dbReference>
<dbReference type="Proteomes" id="UP001596174">
    <property type="component" value="Unassembled WGS sequence"/>
</dbReference>
<dbReference type="InterPro" id="IPR036890">
    <property type="entry name" value="HATPase_C_sf"/>
</dbReference>
<dbReference type="NCBIfam" id="TIGR00229">
    <property type="entry name" value="sensory_box"/>
    <property type="match status" value="1"/>
</dbReference>
<dbReference type="InterPro" id="IPR052016">
    <property type="entry name" value="Bact_Sigma-Reg"/>
</dbReference>
<evidence type="ECO:0000313" key="5">
    <source>
        <dbReference type="Proteomes" id="UP001596174"/>
    </source>
</evidence>
<gene>
    <name evidence="4" type="ORF">ACFP3V_12050</name>
</gene>
<accession>A0ABW1G090</accession>
<dbReference type="InterPro" id="IPR000014">
    <property type="entry name" value="PAS"/>
</dbReference>
<dbReference type="InterPro" id="IPR029016">
    <property type="entry name" value="GAF-like_dom_sf"/>
</dbReference>
<dbReference type="RefSeq" id="WP_380582869.1">
    <property type="nucleotide sequence ID" value="NZ_JBHSQJ010000046.1"/>
</dbReference>
<dbReference type="Gene3D" id="3.30.450.20">
    <property type="entry name" value="PAS domain"/>
    <property type="match status" value="1"/>
</dbReference>
<dbReference type="CDD" id="cd16936">
    <property type="entry name" value="HATPase_RsbW-like"/>
    <property type="match status" value="1"/>
</dbReference>
<dbReference type="InterPro" id="IPR013767">
    <property type="entry name" value="PAS_fold"/>
</dbReference>
<dbReference type="InterPro" id="IPR003018">
    <property type="entry name" value="GAF"/>
</dbReference>
<evidence type="ECO:0000313" key="4">
    <source>
        <dbReference type="EMBL" id="MFC5907944.1"/>
    </source>
</evidence>
<feature type="domain" description="PAS" evidence="3">
    <location>
        <begin position="313"/>
        <end position="352"/>
    </location>
</feature>
<feature type="region of interest" description="Disordered" evidence="2">
    <location>
        <begin position="418"/>
        <end position="449"/>
    </location>
</feature>
<dbReference type="Pfam" id="PF13581">
    <property type="entry name" value="HATPase_c_2"/>
    <property type="match status" value="1"/>
</dbReference>
<dbReference type="InterPro" id="IPR001932">
    <property type="entry name" value="PPM-type_phosphatase-like_dom"/>
</dbReference>
<dbReference type="PROSITE" id="PS50112">
    <property type="entry name" value="PAS"/>
    <property type="match status" value="1"/>
</dbReference>
<evidence type="ECO:0000256" key="1">
    <source>
        <dbReference type="ARBA" id="ARBA00022801"/>
    </source>
</evidence>
<dbReference type="Gene3D" id="3.60.40.10">
    <property type="entry name" value="PPM-type phosphatase domain"/>
    <property type="match status" value="1"/>
</dbReference>
<evidence type="ECO:0000259" key="3">
    <source>
        <dbReference type="PROSITE" id="PS50112"/>
    </source>
</evidence>
<dbReference type="InterPro" id="IPR003594">
    <property type="entry name" value="HATPase_dom"/>
</dbReference>
<dbReference type="Pfam" id="PF00989">
    <property type="entry name" value="PAS"/>
    <property type="match status" value="1"/>
</dbReference>
<protein>
    <submittedName>
        <fullName evidence="4">SpoIIE family protein phosphatase</fullName>
    </submittedName>
</protein>
<keyword evidence="1" id="KW-0378">Hydrolase</keyword>
<dbReference type="Gene3D" id="3.30.450.40">
    <property type="match status" value="1"/>
</dbReference>
<dbReference type="EMBL" id="JBHSQJ010000046">
    <property type="protein sequence ID" value="MFC5907944.1"/>
    <property type="molecule type" value="Genomic_DNA"/>
</dbReference>
<dbReference type="Pfam" id="PF07228">
    <property type="entry name" value="SpoIIE"/>
    <property type="match status" value="1"/>
</dbReference>
<keyword evidence="5" id="KW-1185">Reference proteome</keyword>
<dbReference type="InterPro" id="IPR036457">
    <property type="entry name" value="PPM-type-like_dom_sf"/>
</dbReference>
<dbReference type="CDD" id="cd00130">
    <property type="entry name" value="PAS"/>
    <property type="match status" value="1"/>
</dbReference>
<reference evidence="5" key="1">
    <citation type="journal article" date="2019" name="Int. J. Syst. Evol. Microbiol.">
        <title>The Global Catalogue of Microorganisms (GCM) 10K type strain sequencing project: providing services to taxonomists for standard genome sequencing and annotation.</title>
        <authorList>
            <consortium name="The Broad Institute Genomics Platform"/>
            <consortium name="The Broad Institute Genome Sequencing Center for Infectious Disease"/>
            <person name="Wu L."/>
            <person name="Ma J."/>
        </authorList>
    </citation>
    <scope>NUCLEOTIDE SEQUENCE [LARGE SCALE GENOMIC DNA]</scope>
    <source>
        <strain evidence="5">JCM 4816</strain>
    </source>
</reference>
<dbReference type="SMART" id="SM00065">
    <property type="entry name" value="GAF"/>
    <property type="match status" value="1"/>
</dbReference>
<dbReference type="Gene3D" id="3.30.565.10">
    <property type="entry name" value="Histidine kinase-like ATPase, C-terminal domain"/>
    <property type="match status" value="1"/>
</dbReference>
<dbReference type="PANTHER" id="PTHR43156:SF2">
    <property type="entry name" value="STAGE II SPORULATION PROTEIN E"/>
    <property type="match status" value="1"/>
</dbReference>
<dbReference type="SUPFAM" id="SSF55781">
    <property type="entry name" value="GAF domain-like"/>
    <property type="match status" value="1"/>
</dbReference>
<proteinExistence type="predicted"/>
<name>A0ABW1G090_9ACTN</name>
<dbReference type="Pfam" id="PF01590">
    <property type="entry name" value="GAF"/>
    <property type="match status" value="1"/>
</dbReference>
<dbReference type="SUPFAM" id="SSF81606">
    <property type="entry name" value="PP2C-like"/>
    <property type="match status" value="1"/>
</dbReference>
<evidence type="ECO:0000256" key="2">
    <source>
        <dbReference type="SAM" id="MobiDB-lite"/>
    </source>
</evidence>
<sequence length="872" mass="94013">MGIPSPTGAPSRRLSPAPENVALARRFVRSVLGSVTPDVVDTAELLVGELATNAVLHARTEFEVRAWADAGRVQVRVSDLRPEAGLVPHEHHPYACTGRGLALMEELAPSHGVHSGADRKTVWFELWSEQAPPPTSAWEVVAPAGRTVNVTLVDVPYALYWAAQQHWEGLLRELYLAERVDGRQTAVLPADLALAQDVSNLVCASMTAAVQQETPDSSTLSLLVAFPAGAAPGVVTLRHVLDRAEAAAQQGSLLALPALPQIRAFRDWLFGQIAGQLTGGDPTAWTLTPGAPGDTPTELSPWDAGEVVAAGVPTIAADDLNRIIAVNTPAANLLGWSAADLIGQRLTVLIPEHLRDRHVNAFTSLLLTGQPRILGRSIPLPALHRDGRLIPIRLHIQTQEAVDGRTVFVAQLTARTAPPGPLPVPPAGRYATRPEPGPVHLPTTTKRTKRASVDRAALDRLSLLADTGSALTSTLNLEEGLRRVCHVLTQRLADWCVVDLVDEQGRVDRVCIVHRDPRVQVDEAHLGRLPPVCDDTRGSLPRVLRGAGPLLVTRIPPLSGAQSALEIRQLELFEELGGRSAVLAPLRARREVLGALTLARTRDEHPFSKEDVQLVAELARGIALGVDNARLHQQTQYTAEHLQRALLPDLPEVDHLELVARYVPSSTNAEVGGDWYDAFALPGGETVLVIGDVAGHDLRAAVFMSTLRNMLRGFAVDQQEPPSDVLRRLDRASHLLYPQSTASCVYALVSAEDGGRSELRHSSAGHLPPLLITREGATRYLDTGPGLLLGVEPDLPRNTGYDELPPHSTLLLYTDGLIERRGEPLDDAMARLSRHTAALAQAPLDVFCDELIITLGADSTDDIALLAVRPLR</sequence>
<dbReference type="InterPro" id="IPR035965">
    <property type="entry name" value="PAS-like_dom_sf"/>
</dbReference>
<dbReference type="PANTHER" id="PTHR43156">
    <property type="entry name" value="STAGE II SPORULATION PROTEIN E-RELATED"/>
    <property type="match status" value="1"/>
</dbReference>
<dbReference type="SMART" id="SM00331">
    <property type="entry name" value="PP2C_SIG"/>
    <property type="match status" value="1"/>
</dbReference>